<accession>A0A835J940</accession>
<dbReference type="AlphaFoldDB" id="A0A835J940"/>
<dbReference type="EMBL" id="JADGMS010000016">
    <property type="protein sequence ID" value="KAF9665910.1"/>
    <property type="molecule type" value="Genomic_DNA"/>
</dbReference>
<protein>
    <submittedName>
        <fullName evidence="2">Uncharacterized protein</fullName>
    </submittedName>
</protein>
<reference evidence="2 3" key="1">
    <citation type="submission" date="2020-10" db="EMBL/GenBank/DDBJ databases">
        <title>Plant Genome Project.</title>
        <authorList>
            <person name="Zhang R.-G."/>
        </authorList>
    </citation>
    <scope>NUCLEOTIDE SEQUENCE [LARGE SCALE GENOMIC DNA]</scope>
    <source>
        <strain evidence="2">FAFU-HL-1</strain>
        <tissue evidence="2">Leaf</tissue>
    </source>
</reference>
<keyword evidence="1" id="KW-1133">Transmembrane helix</keyword>
<keyword evidence="1" id="KW-0812">Transmembrane</keyword>
<gene>
    <name evidence="2" type="ORF">SADUNF_Sadunf16G0173900</name>
</gene>
<sequence>MACLDMLKSTLSPISISASKHCPGKPNSRKTVLKLRTFYGISRRYYEKQQKFKVFCSVREEDNSKRNGKFGEEPPESLFMKELKRRGMTPTSLLEETNRGNYGVEDEMRIGEEDWGFSKRNSVSTEIDKSMFNQREKSVPLNSEGLEGLIPRAKLLLAIGGAFFMGVWPLILITVASFSAVYSYFGTSFVHDGSDAPTSPPQHVDPYELLEDERISQIAPIACWHDRKDVTGLIDYAAGFKFWVTTCNR</sequence>
<dbReference type="PANTHER" id="PTHR35699">
    <property type="entry name" value="F2J10.10 PROTEIN"/>
    <property type="match status" value="1"/>
</dbReference>
<dbReference type="Proteomes" id="UP000657918">
    <property type="component" value="Chromosome 16"/>
</dbReference>
<comment type="caution">
    <text evidence="2">The sequence shown here is derived from an EMBL/GenBank/DDBJ whole genome shotgun (WGS) entry which is preliminary data.</text>
</comment>
<evidence type="ECO:0000313" key="3">
    <source>
        <dbReference type="Proteomes" id="UP000657918"/>
    </source>
</evidence>
<organism evidence="2 3">
    <name type="scientific">Salix dunnii</name>
    <dbReference type="NCBI Taxonomy" id="1413687"/>
    <lineage>
        <taxon>Eukaryota</taxon>
        <taxon>Viridiplantae</taxon>
        <taxon>Streptophyta</taxon>
        <taxon>Embryophyta</taxon>
        <taxon>Tracheophyta</taxon>
        <taxon>Spermatophyta</taxon>
        <taxon>Magnoliopsida</taxon>
        <taxon>eudicotyledons</taxon>
        <taxon>Gunneridae</taxon>
        <taxon>Pentapetalae</taxon>
        <taxon>rosids</taxon>
        <taxon>fabids</taxon>
        <taxon>Malpighiales</taxon>
        <taxon>Salicaceae</taxon>
        <taxon>Saliceae</taxon>
        <taxon>Salix</taxon>
    </lineage>
</organism>
<keyword evidence="1" id="KW-0472">Membrane</keyword>
<keyword evidence="3" id="KW-1185">Reference proteome</keyword>
<dbReference type="OrthoDB" id="2016911at2759"/>
<proteinExistence type="predicted"/>
<name>A0A835J940_9ROSI</name>
<evidence type="ECO:0000313" key="2">
    <source>
        <dbReference type="EMBL" id="KAF9665910.1"/>
    </source>
</evidence>
<dbReference type="PANTHER" id="PTHR35699:SF1">
    <property type="entry name" value="F2J10.10 PROTEIN"/>
    <property type="match status" value="1"/>
</dbReference>
<feature type="transmembrane region" description="Helical" evidence="1">
    <location>
        <begin position="155"/>
        <end position="185"/>
    </location>
</feature>
<evidence type="ECO:0000256" key="1">
    <source>
        <dbReference type="SAM" id="Phobius"/>
    </source>
</evidence>